<dbReference type="InterPro" id="IPR027417">
    <property type="entry name" value="P-loop_NTPase"/>
</dbReference>
<feature type="domain" description="Myosin N-terminal SH3-like" evidence="14">
    <location>
        <begin position="38"/>
        <end position="87"/>
    </location>
</feature>
<keyword evidence="5 12" id="KW-0175">Coiled coil</keyword>
<keyword evidence="4 11" id="KW-0067">ATP-binding</keyword>
<evidence type="ECO:0000256" key="6">
    <source>
        <dbReference type="ARBA" id="ARBA00023123"/>
    </source>
</evidence>
<comment type="caution">
    <text evidence="15">The sequence shown here is derived from an EMBL/GenBank/DDBJ whole genome shotgun (WGS) entry which is preliminary data.</text>
</comment>
<protein>
    <recommendedName>
        <fullName evidence="19">Myosin heavy chain</fullName>
    </recommendedName>
</protein>
<dbReference type="Pfam" id="PF02736">
    <property type="entry name" value="Myosin_N"/>
    <property type="match status" value="1"/>
</dbReference>
<evidence type="ECO:0000256" key="9">
    <source>
        <dbReference type="ARBA" id="ARBA00023203"/>
    </source>
</evidence>
<dbReference type="EMBL" id="CAJNOI010003108">
    <property type="protein sequence ID" value="CAF1505801.1"/>
    <property type="molecule type" value="Genomic_DNA"/>
</dbReference>
<dbReference type="InterPro" id="IPR002928">
    <property type="entry name" value="Myosin_tail"/>
</dbReference>
<keyword evidence="7 11" id="KW-0505">Motor protein</keyword>
<evidence type="ECO:0000256" key="3">
    <source>
        <dbReference type="ARBA" id="ARBA00022741"/>
    </source>
</evidence>
<dbReference type="GO" id="GO:0005524">
    <property type="term" value="F:ATP binding"/>
    <property type="evidence" value="ECO:0007669"/>
    <property type="project" value="UniProtKB-UniRule"/>
</dbReference>
<dbReference type="FunFam" id="2.30.30.360:FF:000001">
    <property type="entry name" value="Myosin heavy chain"/>
    <property type="match status" value="1"/>
</dbReference>
<dbReference type="Gene3D" id="1.20.5.340">
    <property type="match status" value="4"/>
</dbReference>
<dbReference type="GO" id="GO:0032982">
    <property type="term" value="C:myosin filament"/>
    <property type="evidence" value="ECO:0007669"/>
    <property type="project" value="UniProtKB-KW"/>
</dbReference>
<feature type="non-terminal residue" evidence="15">
    <location>
        <position position="1"/>
    </location>
</feature>
<keyword evidence="9 11" id="KW-0009">Actin-binding</keyword>
<dbReference type="Gene3D" id="2.30.30.360">
    <property type="entry name" value="Myosin S1 fragment, N-terminal"/>
    <property type="match status" value="1"/>
</dbReference>
<dbReference type="GO" id="GO:0000146">
    <property type="term" value="F:microfilament motor activity"/>
    <property type="evidence" value="ECO:0007669"/>
    <property type="project" value="TreeGrafter"/>
</dbReference>
<feature type="coiled-coil region" evidence="12">
    <location>
        <begin position="842"/>
        <end position="1318"/>
    </location>
</feature>
<comment type="subunit">
    <text evidence="10">Muscle myosin is a hexameric protein that consists of 2 heavy chain subunits (MHC), 2 alkali light chain subunits (MLC) and 2 regulatory light chain subunits (MLC-2).</text>
</comment>
<dbReference type="FunFam" id="1.20.5.4820:FF:000002">
    <property type="entry name" value="Myosin heavy chain 10"/>
    <property type="match status" value="1"/>
</dbReference>
<evidence type="ECO:0000256" key="11">
    <source>
        <dbReference type="PROSITE-ProRule" id="PRU00782"/>
    </source>
</evidence>
<dbReference type="Gene3D" id="1.10.10.820">
    <property type="match status" value="1"/>
</dbReference>
<evidence type="ECO:0000256" key="10">
    <source>
        <dbReference type="ARBA" id="ARBA00038612"/>
    </source>
</evidence>
<evidence type="ECO:0000259" key="13">
    <source>
        <dbReference type="PROSITE" id="PS51456"/>
    </source>
</evidence>
<evidence type="ECO:0000256" key="1">
    <source>
        <dbReference type="ARBA" id="ARBA00008314"/>
    </source>
</evidence>
<evidence type="ECO:0000313" key="15">
    <source>
        <dbReference type="EMBL" id="CAF1505801.1"/>
    </source>
</evidence>
<evidence type="ECO:0000256" key="7">
    <source>
        <dbReference type="ARBA" id="ARBA00023175"/>
    </source>
</evidence>
<keyword evidence="2" id="KW-0787">Thick filament</keyword>
<dbReference type="FunFam" id="3.40.850.10:FF:000024">
    <property type="entry name" value="Myosin heavy chain, isoform J"/>
    <property type="match status" value="1"/>
</dbReference>
<evidence type="ECO:0000259" key="14">
    <source>
        <dbReference type="PROSITE" id="PS51844"/>
    </source>
</evidence>
<dbReference type="Gene3D" id="1.20.5.4820">
    <property type="match status" value="1"/>
</dbReference>
<dbReference type="PROSITE" id="PS50096">
    <property type="entry name" value="IQ"/>
    <property type="match status" value="1"/>
</dbReference>
<feature type="binding site" evidence="11">
    <location>
        <begin position="184"/>
        <end position="191"/>
    </location>
    <ligand>
        <name>ATP</name>
        <dbReference type="ChEBI" id="CHEBI:30616"/>
    </ligand>
</feature>
<keyword evidence="8" id="KW-0514">Muscle protein</keyword>
<evidence type="ECO:0000256" key="4">
    <source>
        <dbReference type="ARBA" id="ARBA00022840"/>
    </source>
</evidence>
<dbReference type="GO" id="GO:0051015">
    <property type="term" value="F:actin filament binding"/>
    <property type="evidence" value="ECO:0007669"/>
    <property type="project" value="InterPro"/>
</dbReference>
<sequence length="1329" mass="153468">MSIESILYDPNDQELKESMKYLALSTEERIKLQAQPFDGKKQCWIPDAKESFVAAEITATNGEEVTAKTDKGESVTLKKDDVQQMNPPKFTCCDDMANLTYLNDASVLYNLRDRYQRWLIYTYSGLFCVAINPYKRLPIYTMKVVMMYRGRKRTEVPPHLYAISDNAYSNMLRDRENQSMLITGESGAGKTENTKKVIQYFALVAAAGAKKEDAKKTMTLEDQIVSANPVLEAYGNAKTTRNNNSSRFGKFIRIHFGSSGKIAGADIEVYLLEKARVIFQQPAERNYHIFYQICSNAFPEIHKECLIENDPGKYHYVAQGMLTIDNVDDAEEMRITDEAFDILGFTKEEKLSMYKCTAAIMHFGNSQWKQRPREEQAEAEGTEDCEKVAHLLGIEAAELIKGLLKPRIKVGNEYVNKGQSKDQVTNSIGALSKSIYSRMFNWLVERVNVTLDVKAKRQYFIGVLDIAGFEIFDYNGFEQLCINYTNERLQQFFNHHMFVLEQEEYKKEGIQWEFIDFGMDLQACIDLIEKPMGILSILEEECIVPKATDKTFVEKLYNNHLGKHPQFGKPKPSKTKADANFEVHHYAGSVPYTATGWIEKNKDPINTTVATLFAKSKNPMLSHLYADVVEEEGGRAGAKKKGGSMQTISATHREQLNKLMSNLKQTHPHFVRCIIPNEVKTGGVLDSHLVLHQLHCNGVLEGIRICRKGFPNRMIYSEFKQRYSILAPNSIPKGFVDAKKATENILKDCQLSDELYRLGTTKVFFKAGVLGQLEDMRDQALSKIIATLQAQIRGYIMRKGYKKMLDQRLALSVLQRNCRKYLSLRNWPWWKLYTKVKPLLSVARQEEEMKKLEDEYKALKEAFEKEEKRRKEIEENNAKLVREKNDMYLQLEAERTNTSGAEERLARLITQKADLEQQVKDMEERIVEEEDATSESNNKRKKLEHDIDGLKKDIDDMRLNLQKSENECKTRDNQIHTLQDEMARQDETIAKITRERKRLDEQNAKTTEQLQAEEDKVNHLNKLKIKLEQTLDELEDSLEREKKARADLDKSKRKIETDLKLVHGNLEDLERVKRELEENLKRKDQEIQLMGGRLEDEQGQATGLGKKLKELQQRIEELEEELENERQSRNKIEKQRADLAREINEMNDRLEEAGGATSTQVEMNKKREGELAKLRRDLEEANLQHEATAAQLRKKHQDAVNEMGEQIDQLLKLKNKLEKEKQVTKSEFDDLRTQVEHFQKGKITAEKLSKQLEQQLNDLQIKLEDSHRQINDFNLQKSKLVTENSDLIKQVEEFEHQISILQKSKVVLQQQADEAKRALEDETRGKGSV</sequence>
<dbReference type="SMART" id="SM00242">
    <property type="entry name" value="MYSc"/>
    <property type="match status" value="1"/>
</dbReference>
<dbReference type="Gene3D" id="3.40.850.10">
    <property type="entry name" value="Kinesin motor domain"/>
    <property type="match status" value="1"/>
</dbReference>
<organism evidence="15 18">
    <name type="scientific">Adineta steineri</name>
    <dbReference type="NCBI Taxonomy" id="433720"/>
    <lineage>
        <taxon>Eukaryota</taxon>
        <taxon>Metazoa</taxon>
        <taxon>Spiralia</taxon>
        <taxon>Gnathifera</taxon>
        <taxon>Rotifera</taxon>
        <taxon>Eurotatoria</taxon>
        <taxon>Bdelloidea</taxon>
        <taxon>Adinetida</taxon>
        <taxon>Adinetidae</taxon>
        <taxon>Adineta</taxon>
    </lineage>
</organism>
<evidence type="ECO:0000313" key="17">
    <source>
        <dbReference type="Proteomes" id="UP000663832"/>
    </source>
</evidence>
<comment type="similarity">
    <text evidence="1 11">Belongs to the TRAFAC class myosin-kinesin ATPase superfamily. Myosin family.</text>
</comment>
<dbReference type="SUPFAM" id="SSF90257">
    <property type="entry name" value="Myosin rod fragments"/>
    <property type="match status" value="4"/>
</dbReference>
<proteinExistence type="inferred from homology"/>
<dbReference type="PRINTS" id="PR00193">
    <property type="entry name" value="MYOSINHEAVY"/>
</dbReference>
<evidence type="ECO:0000313" key="18">
    <source>
        <dbReference type="Proteomes" id="UP000663877"/>
    </source>
</evidence>
<dbReference type="Pfam" id="PF00063">
    <property type="entry name" value="Myosin_head"/>
    <property type="match status" value="1"/>
</dbReference>
<dbReference type="FunFam" id="1.20.58.530:FF:000001">
    <property type="entry name" value="Myosin heavy chain"/>
    <property type="match status" value="1"/>
</dbReference>
<dbReference type="GO" id="GO:0016020">
    <property type="term" value="C:membrane"/>
    <property type="evidence" value="ECO:0007669"/>
    <property type="project" value="TreeGrafter"/>
</dbReference>
<name>A0A815TRS0_9BILA</name>
<dbReference type="GO" id="GO:0007015">
    <property type="term" value="P:actin filament organization"/>
    <property type="evidence" value="ECO:0007669"/>
    <property type="project" value="TreeGrafter"/>
</dbReference>
<dbReference type="Pfam" id="PF01576">
    <property type="entry name" value="Myosin_tail_1"/>
    <property type="match status" value="1"/>
</dbReference>
<dbReference type="GO" id="GO:0016459">
    <property type="term" value="C:myosin complex"/>
    <property type="evidence" value="ECO:0007669"/>
    <property type="project" value="UniProtKB-KW"/>
</dbReference>
<dbReference type="PROSITE" id="PS51456">
    <property type="entry name" value="MYOSIN_MOTOR"/>
    <property type="match status" value="1"/>
</dbReference>
<reference evidence="15" key="1">
    <citation type="submission" date="2021-02" db="EMBL/GenBank/DDBJ databases">
        <authorList>
            <person name="Nowell W R."/>
        </authorList>
    </citation>
    <scope>NUCLEOTIDE SEQUENCE</scope>
</reference>
<dbReference type="InterPro" id="IPR036961">
    <property type="entry name" value="Kinesin_motor_dom_sf"/>
</dbReference>
<accession>A0A815TRS0</accession>
<evidence type="ECO:0000313" key="16">
    <source>
        <dbReference type="EMBL" id="CAF1645784.1"/>
    </source>
</evidence>
<dbReference type="InterPro" id="IPR001609">
    <property type="entry name" value="Myosin_head_motor_dom-like"/>
</dbReference>
<keyword evidence="6 11" id="KW-0518">Myosin</keyword>
<evidence type="ECO:0008006" key="19">
    <source>
        <dbReference type="Google" id="ProtNLM"/>
    </source>
</evidence>
<dbReference type="FunFam" id="1.20.120.720:FF:000001">
    <property type="entry name" value="Myosin heavy chain, muscle"/>
    <property type="match status" value="1"/>
</dbReference>
<dbReference type="EMBL" id="CAJNOM010003451">
    <property type="protein sequence ID" value="CAF1645784.1"/>
    <property type="molecule type" value="Genomic_DNA"/>
</dbReference>
<evidence type="ECO:0000256" key="12">
    <source>
        <dbReference type="SAM" id="Coils"/>
    </source>
</evidence>
<gene>
    <name evidence="15" type="ORF">BJG266_LOCUS43435</name>
    <name evidence="16" type="ORF">QVE165_LOCUS60355</name>
</gene>
<dbReference type="Gene3D" id="1.20.120.720">
    <property type="entry name" value="Myosin VI head, motor domain, U50 subdomain"/>
    <property type="match status" value="1"/>
</dbReference>
<dbReference type="OrthoDB" id="312459at2759"/>
<feature type="domain" description="Myosin motor" evidence="13">
    <location>
        <begin position="91"/>
        <end position="778"/>
    </location>
</feature>
<feature type="region of interest" description="Actin-binding" evidence="11">
    <location>
        <begin position="656"/>
        <end position="678"/>
    </location>
</feature>
<dbReference type="GO" id="GO:0005737">
    <property type="term" value="C:cytoplasm"/>
    <property type="evidence" value="ECO:0007669"/>
    <property type="project" value="TreeGrafter"/>
</dbReference>
<dbReference type="PANTHER" id="PTHR13140:SF857">
    <property type="entry name" value="MYOSIN-11"/>
    <property type="match status" value="1"/>
</dbReference>
<dbReference type="CDD" id="cd01377">
    <property type="entry name" value="MYSc_class_II"/>
    <property type="match status" value="1"/>
</dbReference>
<dbReference type="SUPFAM" id="SSF52540">
    <property type="entry name" value="P-loop containing nucleoside triphosphate hydrolases"/>
    <property type="match status" value="1"/>
</dbReference>
<dbReference type="FunFam" id="1.10.10.820:FF:000001">
    <property type="entry name" value="Myosin heavy chain"/>
    <property type="match status" value="1"/>
</dbReference>
<dbReference type="FunFam" id="1.20.5.340:FF:000019">
    <property type="entry name" value="Myosin heavy chain, isoform G"/>
    <property type="match status" value="1"/>
</dbReference>
<dbReference type="Gene3D" id="1.20.58.530">
    <property type="match status" value="1"/>
</dbReference>
<dbReference type="Proteomes" id="UP000663832">
    <property type="component" value="Unassembled WGS sequence"/>
</dbReference>
<evidence type="ECO:0000256" key="2">
    <source>
        <dbReference type="ARBA" id="ARBA00022433"/>
    </source>
</evidence>
<dbReference type="InterPro" id="IPR004009">
    <property type="entry name" value="SH3_Myosin"/>
</dbReference>
<dbReference type="InterPro" id="IPR008989">
    <property type="entry name" value="Myosin_S1_N"/>
</dbReference>
<dbReference type="Proteomes" id="UP000663877">
    <property type="component" value="Unassembled WGS sequence"/>
</dbReference>
<keyword evidence="3 11" id="KW-0547">Nucleotide-binding</keyword>
<dbReference type="PROSITE" id="PS51844">
    <property type="entry name" value="SH3_LIKE"/>
    <property type="match status" value="1"/>
</dbReference>
<dbReference type="PANTHER" id="PTHR13140">
    <property type="entry name" value="MYOSIN"/>
    <property type="match status" value="1"/>
</dbReference>
<evidence type="ECO:0000256" key="8">
    <source>
        <dbReference type="ARBA" id="ARBA00023179"/>
    </source>
</evidence>
<keyword evidence="17" id="KW-1185">Reference proteome</keyword>
<evidence type="ECO:0000256" key="5">
    <source>
        <dbReference type="ARBA" id="ARBA00023054"/>
    </source>
</evidence>